<evidence type="ECO:0000256" key="1">
    <source>
        <dbReference type="SAM" id="Phobius"/>
    </source>
</evidence>
<feature type="transmembrane region" description="Helical" evidence="1">
    <location>
        <begin position="205"/>
        <end position="227"/>
    </location>
</feature>
<sequence length="376" mass="45766">MKIKNFFHIILLALIIFFLAKVPRYENTLLQLNKNTKIERDYSIFDDDDDEALLILDSANLEYNLYIKELKKIDNIWVGNAYSYKEAYEKNSGFKWLEDDSKSFNPEYNREQKEIEYNRSTGYFIIDDKKEIYGLSEDEIKEMLNISSLKLENPEKYIRKNGERARLTRFSQDLFRKMLNISDYYDSDKFEKENTTTANVVNKLIFLRNIMLIYLGINLILCIISLLKKYKNIKNLEKYMEVKEKRIWLLYGLDFLTLFIYCVFIIFTGSEKLIELEKFIFYYIVLKNFLLYYYLKLSKKKFRKLVVINYLVLIFISIFIRNIRINIIFYYLLYFFSLLYLPIKQKLKRIVLVEPLYLITQILYLAIVYLWLYRFW</sequence>
<dbReference type="GeneID" id="93326887"/>
<keyword evidence="1" id="KW-0472">Membrane</keyword>
<reference evidence="2 3" key="1">
    <citation type="submission" date="2017-11" db="EMBL/GenBank/DDBJ databases">
        <title>Genome sequencing of Fusobacterium periodonticum KCOM 1259.</title>
        <authorList>
            <person name="Kook J.-K."/>
            <person name="Park S.-N."/>
            <person name="Lim Y.K."/>
        </authorList>
    </citation>
    <scope>NUCLEOTIDE SEQUENCE [LARGE SCALE GENOMIC DNA]</scope>
    <source>
        <strain evidence="2 3">KCOM 1259</strain>
    </source>
</reference>
<keyword evidence="1" id="KW-1133">Transmembrane helix</keyword>
<evidence type="ECO:0000313" key="3">
    <source>
        <dbReference type="Proteomes" id="UP000229011"/>
    </source>
</evidence>
<dbReference type="RefSeq" id="WP_099957762.1">
    <property type="nucleotide sequence ID" value="NZ_PEQY01000001.1"/>
</dbReference>
<comment type="caution">
    <text evidence="2">The sequence shown here is derived from an EMBL/GenBank/DDBJ whole genome shotgun (WGS) entry which is preliminary data.</text>
</comment>
<feature type="transmembrane region" description="Helical" evidence="1">
    <location>
        <begin position="279"/>
        <end position="295"/>
    </location>
</feature>
<dbReference type="Proteomes" id="UP000229011">
    <property type="component" value="Unassembled WGS sequence"/>
</dbReference>
<feature type="transmembrane region" description="Helical" evidence="1">
    <location>
        <begin position="302"/>
        <end position="321"/>
    </location>
</feature>
<protein>
    <submittedName>
        <fullName evidence="2">Uncharacterized protein</fullName>
    </submittedName>
</protein>
<evidence type="ECO:0000313" key="2">
    <source>
        <dbReference type="EMBL" id="PIM78976.1"/>
    </source>
</evidence>
<name>A0A2G9EDH3_9FUSO</name>
<feature type="transmembrane region" description="Helical" evidence="1">
    <location>
        <begin position="327"/>
        <end position="343"/>
    </location>
</feature>
<keyword evidence="1" id="KW-0812">Transmembrane</keyword>
<feature type="transmembrane region" description="Helical" evidence="1">
    <location>
        <begin position="355"/>
        <end position="373"/>
    </location>
</feature>
<organism evidence="2 3">
    <name type="scientific">Fusobacterium pseudoperiodonticum</name>
    <dbReference type="NCBI Taxonomy" id="2663009"/>
    <lineage>
        <taxon>Bacteria</taxon>
        <taxon>Fusobacteriati</taxon>
        <taxon>Fusobacteriota</taxon>
        <taxon>Fusobacteriia</taxon>
        <taxon>Fusobacteriales</taxon>
        <taxon>Fusobacteriaceae</taxon>
        <taxon>Fusobacterium</taxon>
    </lineage>
</organism>
<proteinExistence type="predicted"/>
<dbReference type="EMBL" id="PEQY01000001">
    <property type="protein sequence ID" value="PIM78976.1"/>
    <property type="molecule type" value="Genomic_DNA"/>
</dbReference>
<gene>
    <name evidence="2" type="ORF">CTM71_00130</name>
</gene>
<feature type="transmembrane region" description="Helical" evidence="1">
    <location>
        <begin position="248"/>
        <end position="267"/>
    </location>
</feature>
<dbReference type="AlphaFoldDB" id="A0A2G9EDH3"/>
<accession>A0A2G9EDH3</accession>